<dbReference type="InterPro" id="IPR007111">
    <property type="entry name" value="NACHT_NTPase"/>
</dbReference>
<sequence>MSQPIDLNRIYTRVNILEKIRGRQRRALSDLLENLPSQNSDRLNLGNVQEERVPGLKAVERFQKLIILGKPGAGKTTFLRYLAMQCIEEQCIEKQFLKQQCIEEQCIEKRRLKQFVPIFITLRDFAEAPGQPDLLAYIESLFQVNTSVIQSILNEGRALILLDGLDEVRETHKISVKKRIENFIKHSYFYKNKFIITCRLAVTEYNFENFTEVEIADFEDEQITYFVKGWFDSENDHKQADRFLQKLNYKENKPIRELATNPLLLTLLCFVFGDSGSFPTHRSELYKDGLDVLLRKWDAKRYIERAQIYKNLSSKHKENLLSQIAYSTFTTGNYVFKQEKAEDEITNYIQKLPSNDQNESEVDSGAVLKSIEAQHGLLVERAKKIYSFSHLTFHEYFTARHIVANCDPNSMDSPMLKGLMDRLTNQAWREVFLLTSEMLVRSDSLLQLMKAQIDGLLAEDRELQEFLQWVDEKSKFLSVLVGDTYNLAAIRACYLDFDIALDLDRTLGWVLNPDFTRAFTCASFLARADRCEVTDIFRDKNNELPNLSRSSALEPDLAVTFARAEVIEQLLEKVGDSKLGQELNKLYEDLPSELKNNEDINEEILSNWWKESGKDWGDRLRKIVVPYHSLGGSWRYEKLNDEPQNLQVKAFSNQQRNLLNQYYHANLLLVVCLKSDCCVDKGVRQEIEDTLLLPHSRI</sequence>
<dbReference type="Gene3D" id="3.40.50.300">
    <property type="entry name" value="P-loop containing nucleotide triphosphate hydrolases"/>
    <property type="match status" value="1"/>
</dbReference>
<dbReference type="Pfam" id="PF05729">
    <property type="entry name" value="NACHT"/>
    <property type="match status" value="1"/>
</dbReference>
<dbReference type="PROSITE" id="PS50837">
    <property type="entry name" value="NACHT"/>
    <property type="match status" value="1"/>
</dbReference>
<dbReference type="InterPro" id="IPR027417">
    <property type="entry name" value="P-loop_NTPase"/>
</dbReference>
<dbReference type="EMBL" id="JAOWRF010000276">
    <property type="protein sequence ID" value="MCV3215627.1"/>
    <property type="molecule type" value="Genomic_DNA"/>
</dbReference>
<reference evidence="2 3" key="1">
    <citation type="submission" date="2022-10" db="EMBL/GenBank/DDBJ databases">
        <title>Identification of biosynthetic pathway for the production of the potent trypsin inhibitor radiosumin.</title>
        <authorList>
            <person name="Fewer D.P."/>
            <person name="Delbaje E."/>
            <person name="Ouyang X."/>
            <person name="Agostino P.D."/>
            <person name="Wahlsten M."/>
            <person name="Jokela J."/>
            <person name="Permi P."/>
            <person name="Haapaniemi E."/>
            <person name="Koistinen H."/>
        </authorList>
    </citation>
    <scope>NUCLEOTIDE SEQUENCE [LARGE SCALE GENOMIC DNA]</scope>
    <source>
        <strain evidence="2 3">NIES-515</strain>
    </source>
</reference>
<dbReference type="RefSeq" id="WP_263747273.1">
    <property type="nucleotide sequence ID" value="NZ_JAOWRF010000276.1"/>
</dbReference>
<feature type="domain" description="NACHT" evidence="1">
    <location>
        <begin position="63"/>
        <end position="199"/>
    </location>
</feature>
<name>A0ABT3B2P9_9CYAN</name>
<keyword evidence="3" id="KW-1185">Reference proteome</keyword>
<protein>
    <submittedName>
        <fullName evidence="2">NACHT domain-containing NTPase</fullName>
    </submittedName>
</protein>
<evidence type="ECO:0000259" key="1">
    <source>
        <dbReference type="PROSITE" id="PS50837"/>
    </source>
</evidence>
<accession>A0ABT3B2P9</accession>
<gene>
    <name evidence="2" type="ORF">OGM63_19270</name>
</gene>
<evidence type="ECO:0000313" key="3">
    <source>
        <dbReference type="Proteomes" id="UP001526143"/>
    </source>
</evidence>
<organism evidence="2 3">
    <name type="scientific">Plectonema radiosum NIES-515</name>
    <dbReference type="NCBI Taxonomy" id="2986073"/>
    <lineage>
        <taxon>Bacteria</taxon>
        <taxon>Bacillati</taxon>
        <taxon>Cyanobacteriota</taxon>
        <taxon>Cyanophyceae</taxon>
        <taxon>Oscillatoriophycideae</taxon>
        <taxon>Oscillatoriales</taxon>
        <taxon>Microcoleaceae</taxon>
        <taxon>Plectonema</taxon>
    </lineage>
</organism>
<comment type="caution">
    <text evidence="2">The sequence shown here is derived from an EMBL/GenBank/DDBJ whole genome shotgun (WGS) entry which is preliminary data.</text>
</comment>
<dbReference type="Proteomes" id="UP001526143">
    <property type="component" value="Unassembled WGS sequence"/>
</dbReference>
<dbReference type="InterPro" id="IPR054501">
    <property type="entry name" value="NCH2"/>
</dbReference>
<dbReference type="SUPFAM" id="SSF52540">
    <property type="entry name" value="P-loop containing nucleoside triphosphate hydrolases"/>
    <property type="match status" value="2"/>
</dbReference>
<dbReference type="PANTHER" id="PTHR46844:SF1">
    <property type="entry name" value="SLR5058 PROTEIN"/>
    <property type="match status" value="1"/>
</dbReference>
<dbReference type="PANTHER" id="PTHR46844">
    <property type="entry name" value="SLR5058 PROTEIN"/>
    <property type="match status" value="1"/>
</dbReference>
<evidence type="ECO:0000313" key="2">
    <source>
        <dbReference type="EMBL" id="MCV3215627.1"/>
    </source>
</evidence>
<proteinExistence type="predicted"/>
<dbReference type="Pfam" id="PF22727">
    <property type="entry name" value="NCH2"/>
    <property type="match status" value="1"/>
</dbReference>